<sequence>MVPVSQRWRCLLQPMVWLARLRLLDPLMSPADVQTRVLESEVATLQLLAKTNVPAPRVYAFASTAENPVGTPYVIMEKMPGKPLDWYTATTAQKDRVLEQLVVIYVELEKHPLPWTGCLSLADGGMGPFVQLPCFVTPTSALGTYKTLPASYTAIFRQAGIDPQLAVLVADAAAKR</sequence>
<dbReference type="EMBL" id="CAWUHB010000050">
    <property type="protein sequence ID" value="CAK7229770.1"/>
    <property type="molecule type" value="Genomic_DNA"/>
</dbReference>
<comment type="caution">
    <text evidence="3">The sequence shown here is derived from an EMBL/GenBank/DDBJ whole genome shotgun (WGS) entry which is preliminary data.</text>
</comment>
<accession>A0ABP0CDS7</accession>
<feature type="domain" description="Aminoglycoside phosphotransferase" evidence="2">
    <location>
        <begin position="35"/>
        <end position="114"/>
    </location>
</feature>
<reference evidence="3 4" key="1">
    <citation type="submission" date="2024-01" db="EMBL/GenBank/DDBJ databases">
        <authorList>
            <person name="Allen C."/>
            <person name="Tagirdzhanova G."/>
        </authorList>
    </citation>
    <scope>NUCLEOTIDE SEQUENCE [LARGE SCALE GENOMIC DNA]</scope>
</reference>
<dbReference type="InterPro" id="IPR002575">
    <property type="entry name" value="Aminoglycoside_PTrfase"/>
</dbReference>
<gene>
    <name evidence="3" type="ORF">SCUCBS95973_007340</name>
</gene>
<dbReference type="InterPro" id="IPR011009">
    <property type="entry name" value="Kinase-like_dom_sf"/>
</dbReference>
<protein>
    <recommendedName>
        <fullName evidence="2">Aminoglycoside phosphotransferase domain-containing protein</fullName>
    </recommendedName>
</protein>
<dbReference type="Proteomes" id="UP001642405">
    <property type="component" value="Unassembled WGS sequence"/>
</dbReference>
<evidence type="ECO:0000313" key="4">
    <source>
        <dbReference type="Proteomes" id="UP001642405"/>
    </source>
</evidence>
<dbReference type="SUPFAM" id="SSF56112">
    <property type="entry name" value="Protein kinase-like (PK-like)"/>
    <property type="match status" value="1"/>
</dbReference>
<proteinExistence type="predicted"/>
<dbReference type="InterPro" id="IPR051678">
    <property type="entry name" value="AGP_Transferase"/>
</dbReference>
<dbReference type="PANTHER" id="PTHR21310">
    <property type="entry name" value="AMINOGLYCOSIDE PHOSPHOTRANSFERASE-RELATED-RELATED"/>
    <property type="match status" value="1"/>
</dbReference>
<feature type="signal peptide" evidence="1">
    <location>
        <begin position="1"/>
        <end position="26"/>
    </location>
</feature>
<evidence type="ECO:0000313" key="3">
    <source>
        <dbReference type="EMBL" id="CAK7229770.1"/>
    </source>
</evidence>
<keyword evidence="1" id="KW-0732">Signal</keyword>
<dbReference type="PANTHER" id="PTHR21310:SF15">
    <property type="entry name" value="AMINOGLYCOSIDE PHOSPHOTRANSFERASE DOMAIN-CONTAINING PROTEIN"/>
    <property type="match status" value="1"/>
</dbReference>
<evidence type="ECO:0000259" key="2">
    <source>
        <dbReference type="Pfam" id="PF01636"/>
    </source>
</evidence>
<evidence type="ECO:0000256" key="1">
    <source>
        <dbReference type="SAM" id="SignalP"/>
    </source>
</evidence>
<dbReference type="Gene3D" id="3.30.200.20">
    <property type="entry name" value="Phosphorylase Kinase, domain 1"/>
    <property type="match status" value="1"/>
</dbReference>
<name>A0ABP0CDS7_9PEZI</name>
<keyword evidence="4" id="KW-1185">Reference proteome</keyword>
<feature type="chain" id="PRO_5047239210" description="Aminoglycoside phosphotransferase domain-containing protein" evidence="1">
    <location>
        <begin position="27"/>
        <end position="176"/>
    </location>
</feature>
<organism evidence="3 4">
    <name type="scientific">Sporothrix curviconia</name>
    <dbReference type="NCBI Taxonomy" id="1260050"/>
    <lineage>
        <taxon>Eukaryota</taxon>
        <taxon>Fungi</taxon>
        <taxon>Dikarya</taxon>
        <taxon>Ascomycota</taxon>
        <taxon>Pezizomycotina</taxon>
        <taxon>Sordariomycetes</taxon>
        <taxon>Sordariomycetidae</taxon>
        <taxon>Ophiostomatales</taxon>
        <taxon>Ophiostomataceae</taxon>
        <taxon>Sporothrix</taxon>
    </lineage>
</organism>
<dbReference type="Pfam" id="PF01636">
    <property type="entry name" value="APH"/>
    <property type="match status" value="1"/>
</dbReference>